<keyword evidence="3" id="KW-0067">ATP-binding</keyword>
<dbReference type="Pfam" id="PF24933">
    <property type="entry name" value="DUF7751"/>
    <property type="match status" value="1"/>
</dbReference>
<dbReference type="InterPro" id="IPR003593">
    <property type="entry name" value="AAA+_ATPase"/>
</dbReference>
<dbReference type="STRING" id="69332.A0A388KG93"/>
<keyword evidence="4" id="KW-0496">Mitochondrion</keyword>
<comment type="subcellular location">
    <subcellularLocation>
        <location evidence="1">Mitochondrion</location>
    </subcellularLocation>
</comment>
<feature type="compositionally biased region" description="Basic and acidic residues" evidence="5">
    <location>
        <begin position="1036"/>
        <end position="1071"/>
    </location>
</feature>
<dbReference type="Proteomes" id="UP000265515">
    <property type="component" value="Unassembled WGS sequence"/>
</dbReference>
<dbReference type="InterPro" id="IPR003960">
    <property type="entry name" value="ATPase_AAA_CS"/>
</dbReference>
<dbReference type="FunFam" id="3.40.50.300:FF:000416">
    <property type="entry name" value="p-loop nucleoside triphosphate hydrolase superfamily protein"/>
    <property type="match status" value="1"/>
</dbReference>
<feature type="compositionally biased region" description="Low complexity" evidence="5">
    <location>
        <begin position="109"/>
        <end position="118"/>
    </location>
</feature>
<comment type="caution">
    <text evidence="7">The sequence shown here is derived from an EMBL/GenBank/DDBJ whole genome shotgun (WGS) entry which is preliminary data.</text>
</comment>
<sequence length="1132" mass="123899">MDRNYSVGTVLASAAAVVLTEAALRFLRFKPKPKPKLKGPTGAAAMAAAAAESRDPCPARRQLAALEIAEETAAALASPRCAPTSPVFRADSPGGFYTRSDGTLRKMRGTSSSSGSRGAVHAQLLAERKTSQEPESRSAGRDRRDQGEEGRTVEVQRGEGIDAGVAGYPPPPLAVSEAGQRDHEGGQREVLPLTPLSPRVGLDLNLGCDDDAAVVEDVFSKIADCLSPRADVAAAGTLAGAVRRGNDPRQLRRATSTLHDMTKSKILQNLLVRDQVEETFDSFPYYVGEDTKEALITSSFIHLKRASLSECINLKDFRASSSTILLCGPAESIVYMQKLAKAVANHYGANFLYVDTSTLLPSSQAYSRSSTRMRRTSFPSGFGKRGGDAVSGEERGRGVSSSASSVNLLSAGTEASAAGNEAAGEETKPKPRGMHRRCRSEAVLVGKENRHPASVMELEDWDIESLTASGLLMDERAQRRIIIEALFEVLEMPMNFGEPTVVLIRDPGDALFNDVSSCLFFKDKVERHEGPSVFFKTATETQSNSKRQKLQDVEGASGTQKEEACEDFDKLAKLVFPKKIAIQPPKEPEKMSEWRKQLDADIKCTLIEDNKNFLAAFLQENGVICQDVGKLSMTDIPLTQKDAEEIVGWAVTSYLMHTAVPDHHDGRLVLPFERLECGLKRFLARRRENDGAEAALRKSEVSEKTSTAKKSTDPATEKRTEAESAKARQGPSSTSSGERTLDTAKPSSEPEKKKTATTATSTTPAASTEPAKKPVTAAPKEPEPAADNEFEKKIRSEMIAPGRVGVSFDDIGALDKVKQTLRELVMLPLKRPEIFSRGKLMKPCKGILLFGPPGTGKTMLAKAVATEAGASFLNVSMSTITSKWFGEDEKNVRALFTLAAKVAPTIVFIDEVDSMLGRRTRVGEHEAMRKIKNEFMSHWDGLTSQEDVRVLILAATNRPFDLDDAIIRRFQRRKGGRKREDEEGEACLGRSKQRRQHEEQRGRGGTTKKRSSEGTMRMEERGIWNKRRKRDEREEDNNHGRRREFMEGGRGCREEVSKGRRTSHKGEEEVGTRGMRRSHKEEDVVRGGSGRLDKEEEVGGEVGGGHARGKQTSRRGGGGGGARGMRRWVEDA</sequence>
<keyword evidence="8" id="KW-1185">Reference proteome</keyword>
<evidence type="ECO:0000256" key="2">
    <source>
        <dbReference type="ARBA" id="ARBA00022741"/>
    </source>
</evidence>
<name>A0A388KG93_CHABU</name>
<dbReference type="Pfam" id="PF00004">
    <property type="entry name" value="AAA"/>
    <property type="match status" value="1"/>
</dbReference>
<dbReference type="GO" id="GO:0005741">
    <property type="term" value="C:mitochondrial outer membrane"/>
    <property type="evidence" value="ECO:0007669"/>
    <property type="project" value="TreeGrafter"/>
</dbReference>
<dbReference type="InterPro" id="IPR003959">
    <property type="entry name" value="ATPase_AAA_core"/>
</dbReference>
<organism evidence="7 8">
    <name type="scientific">Chara braunii</name>
    <name type="common">Braun's stonewort</name>
    <dbReference type="NCBI Taxonomy" id="69332"/>
    <lineage>
        <taxon>Eukaryota</taxon>
        <taxon>Viridiplantae</taxon>
        <taxon>Streptophyta</taxon>
        <taxon>Charophyceae</taxon>
        <taxon>Charales</taxon>
        <taxon>Characeae</taxon>
        <taxon>Chara</taxon>
    </lineage>
</organism>
<dbReference type="EMBL" id="BFEA01000108">
    <property type="protein sequence ID" value="GBG68993.1"/>
    <property type="molecule type" value="Genomic_DNA"/>
</dbReference>
<evidence type="ECO:0000256" key="3">
    <source>
        <dbReference type="ARBA" id="ARBA00022840"/>
    </source>
</evidence>
<proteinExistence type="predicted"/>
<feature type="compositionally biased region" description="Basic and acidic residues" evidence="5">
    <location>
        <begin position="126"/>
        <end position="160"/>
    </location>
</feature>
<keyword evidence="2" id="KW-0547">Nucleotide-binding</keyword>
<dbReference type="SUPFAM" id="SSF52540">
    <property type="entry name" value="P-loop containing nucleoside triphosphate hydrolases"/>
    <property type="match status" value="1"/>
</dbReference>
<dbReference type="OrthoDB" id="1883434at2759"/>
<dbReference type="InterPro" id="IPR056653">
    <property type="entry name" value="DUF7751"/>
</dbReference>
<dbReference type="Gene3D" id="3.40.50.300">
    <property type="entry name" value="P-loop containing nucleotide triphosphate hydrolases"/>
    <property type="match status" value="1"/>
</dbReference>
<feature type="compositionally biased region" description="Low complexity" evidence="5">
    <location>
        <begin position="756"/>
        <end position="769"/>
    </location>
</feature>
<evidence type="ECO:0000256" key="1">
    <source>
        <dbReference type="ARBA" id="ARBA00004173"/>
    </source>
</evidence>
<feature type="compositionally biased region" description="Basic and acidic residues" evidence="5">
    <location>
        <begin position="690"/>
        <end position="703"/>
    </location>
</feature>
<feature type="region of interest" description="Disordered" evidence="5">
    <location>
        <begin position="370"/>
        <end position="437"/>
    </location>
</feature>
<dbReference type="PANTHER" id="PTHR45644">
    <property type="entry name" value="AAA ATPASE, PUTATIVE (AFU_ORTHOLOGUE AFUA_2G12920)-RELATED-RELATED"/>
    <property type="match status" value="1"/>
</dbReference>
<dbReference type="InterPro" id="IPR027417">
    <property type="entry name" value="P-loop_NTPase"/>
</dbReference>
<dbReference type="PROSITE" id="PS00674">
    <property type="entry name" value="AAA"/>
    <property type="match status" value="1"/>
</dbReference>
<dbReference type="SMART" id="SM00382">
    <property type="entry name" value="AAA"/>
    <property type="match status" value="1"/>
</dbReference>
<feature type="region of interest" description="Disordered" evidence="5">
    <location>
        <begin position="76"/>
        <end position="194"/>
    </location>
</feature>
<feature type="compositionally biased region" description="Basic and acidic residues" evidence="5">
    <location>
        <begin position="1010"/>
        <end position="1023"/>
    </location>
</feature>
<accession>A0A388KG93</accession>
<evidence type="ECO:0000313" key="7">
    <source>
        <dbReference type="EMBL" id="GBG68993.1"/>
    </source>
</evidence>
<feature type="region of interest" description="Disordered" evidence="5">
    <location>
        <begin position="690"/>
        <end position="786"/>
    </location>
</feature>
<feature type="compositionally biased region" description="Basic and acidic residues" evidence="5">
    <location>
        <begin position="710"/>
        <end position="726"/>
    </location>
</feature>
<evidence type="ECO:0000256" key="4">
    <source>
        <dbReference type="ARBA" id="ARBA00023128"/>
    </source>
</evidence>
<feature type="compositionally biased region" description="Low complexity" evidence="5">
    <location>
        <begin position="398"/>
        <end position="422"/>
    </location>
</feature>
<dbReference type="InterPro" id="IPR051701">
    <property type="entry name" value="Mito_OM_Translocase_MSP1"/>
</dbReference>
<dbReference type="GO" id="GO:0016887">
    <property type="term" value="F:ATP hydrolysis activity"/>
    <property type="evidence" value="ECO:0007669"/>
    <property type="project" value="InterPro"/>
</dbReference>
<evidence type="ECO:0000256" key="5">
    <source>
        <dbReference type="SAM" id="MobiDB-lite"/>
    </source>
</evidence>
<evidence type="ECO:0000313" key="8">
    <source>
        <dbReference type="Proteomes" id="UP000265515"/>
    </source>
</evidence>
<dbReference type="PANTHER" id="PTHR45644:SF85">
    <property type="entry name" value="P-LOOP CONTAINING NUCLEOSIDE TRIPHOSPHATE HYDROLASES SUPERFAMILY PROTEIN"/>
    <property type="match status" value="1"/>
</dbReference>
<feature type="region of interest" description="Disordered" evidence="5">
    <location>
        <begin position="972"/>
        <end position="1132"/>
    </location>
</feature>
<dbReference type="GO" id="GO:0005524">
    <property type="term" value="F:ATP binding"/>
    <property type="evidence" value="ECO:0007669"/>
    <property type="project" value="UniProtKB-KW"/>
</dbReference>
<protein>
    <recommendedName>
        <fullName evidence="6">AAA+ ATPase domain-containing protein</fullName>
    </recommendedName>
</protein>
<evidence type="ECO:0000259" key="6">
    <source>
        <dbReference type="SMART" id="SM00382"/>
    </source>
</evidence>
<gene>
    <name evidence="7" type="ORF">CBR_g3692</name>
</gene>
<dbReference type="AlphaFoldDB" id="A0A388KG93"/>
<feature type="domain" description="AAA+ ATPase" evidence="6">
    <location>
        <begin position="843"/>
        <end position="980"/>
    </location>
</feature>
<dbReference type="Gramene" id="GBG68993">
    <property type="protein sequence ID" value="GBG68993"/>
    <property type="gene ID" value="CBR_g3692"/>
</dbReference>
<reference evidence="7 8" key="1">
    <citation type="journal article" date="2018" name="Cell">
        <title>The Chara Genome: Secondary Complexity and Implications for Plant Terrestrialization.</title>
        <authorList>
            <person name="Nishiyama T."/>
            <person name="Sakayama H."/>
            <person name="Vries J.D."/>
            <person name="Buschmann H."/>
            <person name="Saint-Marcoux D."/>
            <person name="Ullrich K.K."/>
            <person name="Haas F.B."/>
            <person name="Vanderstraeten L."/>
            <person name="Becker D."/>
            <person name="Lang D."/>
            <person name="Vosolsobe S."/>
            <person name="Rombauts S."/>
            <person name="Wilhelmsson P.K.I."/>
            <person name="Janitza P."/>
            <person name="Kern R."/>
            <person name="Heyl A."/>
            <person name="Rumpler F."/>
            <person name="Villalobos L.I.A.C."/>
            <person name="Clay J.M."/>
            <person name="Skokan R."/>
            <person name="Toyoda A."/>
            <person name="Suzuki Y."/>
            <person name="Kagoshima H."/>
            <person name="Schijlen E."/>
            <person name="Tajeshwar N."/>
            <person name="Catarino B."/>
            <person name="Hetherington A.J."/>
            <person name="Saltykova A."/>
            <person name="Bonnot C."/>
            <person name="Breuninger H."/>
            <person name="Symeonidi A."/>
            <person name="Radhakrishnan G.V."/>
            <person name="Van Nieuwerburgh F."/>
            <person name="Deforce D."/>
            <person name="Chang C."/>
            <person name="Karol K.G."/>
            <person name="Hedrich R."/>
            <person name="Ulvskov P."/>
            <person name="Glockner G."/>
            <person name="Delwiche C.F."/>
            <person name="Petrasek J."/>
            <person name="Van de Peer Y."/>
            <person name="Friml J."/>
            <person name="Beilby M."/>
            <person name="Dolan L."/>
            <person name="Kohara Y."/>
            <person name="Sugano S."/>
            <person name="Fujiyama A."/>
            <person name="Delaux P.-M."/>
            <person name="Quint M."/>
            <person name="TheiBen G."/>
            <person name="Hagemann M."/>
            <person name="Harholt J."/>
            <person name="Dunand C."/>
            <person name="Zachgo S."/>
            <person name="Langdale J."/>
            <person name="Maumus F."/>
            <person name="Straeten D.V.D."/>
            <person name="Gould S.B."/>
            <person name="Rensing S.A."/>
        </authorList>
    </citation>
    <scope>NUCLEOTIDE SEQUENCE [LARGE SCALE GENOMIC DNA]</scope>
    <source>
        <strain evidence="7 8">S276</strain>
    </source>
</reference>